<protein>
    <submittedName>
        <fullName evidence="1">Uncharacterized protein</fullName>
    </submittedName>
</protein>
<feature type="non-terminal residue" evidence="1">
    <location>
        <position position="1"/>
    </location>
</feature>
<evidence type="ECO:0000313" key="2">
    <source>
        <dbReference type="Proteomes" id="UP001341281"/>
    </source>
</evidence>
<name>A0AAQ3X4Y4_PASNO</name>
<sequence length="81" mass="9267">MVDAVFVTQMKPFNTYFLIVMLPRMKPSLMERDCILICRSSSGQLTGHDHGALFKKKEKGQQFKSACRSLETLAMEIFAKH</sequence>
<dbReference type="EMBL" id="CP144751">
    <property type="protein sequence ID" value="WVZ85041.1"/>
    <property type="molecule type" value="Genomic_DNA"/>
</dbReference>
<evidence type="ECO:0000313" key="1">
    <source>
        <dbReference type="EMBL" id="WVZ85041.1"/>
    </source>
</evidence>
<organism evidence="1 2">
    <name type="scientific">Paspalum notatum var. saurae</name>
    <dbReference type="NCBI Taxonomy" id="547442"/>
    <lineage>
        <taxon>Eukaryota</taxon>
        <taxon>Viridiplantae</taxon>
        <taxon>Streptophyta</taxon>
        <taxon>Embryophyta</taxon>
        <taxon>Tracheophyta</taxon>
        <taxon>Spermatophyta</taxon>
        <taxon>Magnoliopsida</taxon>
        <taxon>Liliopsida</taxon>
        <taxon>Poales</taxon>
        <taxon>Poaceae</taxon>
        <taxon>PACMAD clade</taxon>
        <taxon>Panicoideae</taxon>
        <taxon>Andropogonodae</taxon>
        <taxon>Paspaleae</taxon>
        <taxon>Paspalinae</taxon>
        <taxon>Paspalum</taxon>
    </lineage>
</organism>
<reference evidence="1 2" key="1">
    <citation type="submission" date="2024-02" db="EMBL/GenBank/DDBJ databases">
        <title>High-quality chromosome-scale genome assembly of Pensacola bahiagrass (Paspalum notatum Flugge var. saurae).</title>
        <authorList>
            <person name="Vega J.M."/>
            <person name="Podio M."/>
            <person name="Orjuela J."/>
            <person name="Siena L.A."/>
            <person name="Pessino S.C."/>
            <person name="Combes M.C."/>
            <person name="Mariac C."/>
            <person name="Albertini E."/>
            <person name="Pupilli F."/>
            <person name="Ortiz J.P.A."/>
            <person name="Leblanc O."/>
        </authorList>
    </citation>
    <scope>NUCLEOTIDE SEQUENCE [LARGE SCALE GENOMIC DNA]</scope>
    <source>
        <strain evidence="1">R1</strain>
        <tissue evidence="1">Leaf</tissue>
    </source>
</reference>
<gene>
    <name evidence="1" type="ORF">U9M48_032003</name>
</gene>
<accession>A0AAQ3X4Y4</accession>
<keyword evidence="2" id="KW-1185">Reference proteome</keyword>
<dbReference type="Proteomes" id="UP001341281">
    <property type="component" value="Chromosome 07"/>
</dbReference>
<proteinExistence type="predicted"/>
<dbReference type="AlphaFoldDB" id="A0AAQ3X4Y4"/>